<dbReference type="HOGENOM" id="CLU_055322_4_1_4"/>
<dbReference type="AlphaFoldDB" id="A2SJV1"/>
<dbReference type="RefSeq" id="WP_011830469.1">
    <property type="nucleotide sequence ID" value="NC_008825.1"/>
</dbReference>
<gene>
    <name evidence="2" type="ordered locus">Mpe_A2887</name>
</gene>
<dbReference type="Proteomes" id="UP000000366">
    <property type="component" value="Chromosome"/>
</dbReference>
<feature type="domain" description="NADPH-dependent FMN reductase-like" evidence="1">
    <location>
        <begin position="5"/>
        <end position="156"/>
    </location>
</feature>
<protein>
    <submittedName>
        <fullName evidence="2">NADPH-dependent FMN reductase</fullName>
    </submittedName>
</protein>
<dbReference type="PANTHER" id="PTHR30543:SF21">
    <property type="entry name" value="NAD(P)H-DEPENDENT FMN REDUCTASE LOT6"/>
    <property type="match status" value="1"/>
</dbReference>
<accession>A2SJV1</accession>
<name>A2SJV1_METPP</name>
<keyword evidence="3" id="KW-1185">Reference proteome</keyword>
<dbReference type="SUPFAM" id="SSF52218">
    <property type="entry name" value="Flavoproteins"/>
    <property type="match status" value="1"/>
</dbReference>
<sequence>MAGLRVLLIPGSARTGSWNLKLAQAAATVLRELGAEPSVADLRALALPVYDADLEAAQGVPAGASALARQMAGHDAFVVVSPEYNAFPTPLLINTIDWVSRLPEGMKAMNGKPAALLSASPGALGGLRSLLVLRNFLSINPAMLVIPPQFALGNAAQAFTADGALADEKQAKSLHGVLAALLKTATALRA</sequence>
<proteinExistence type="predicted"/>
<dbReference type="GO" id="GO:0005829">
    <property type="term" value="C:cytosol"/>
    <property type="evidence" value="ECO:0007669"/>
    <property type="project" value="TreeGrafter"/>
</dbReference>
<dbReference type="STRING" id="420662.Mpe_A2887"/>
<dbReference type="GO" id="GO:0016491">
    <property type="term" value="F:oxidoreductase activity"/>
    <property type="evidence" value="ECO:0007669"/>
    <property type="project" value="InterPro"/>
</dbReference>
<evidence type="ECO:0000259" key="1">
    <source>
        <dbReference type="Pfam" id="PF03358"/>
    </source>
</evidence>
<dbReference type="InterPro" id="IPR029039">
    <property type="entry name" value="Flavoprotein-like_sf"/>
</dbReference>
<organism evidence="2 3">
    <name type="scientific">Methylibium petroleiphilum (strain ATCC BAA-1232 / LMG 22953 / PM1)</name>
    <dbReference type="NCBI Taxonomy" id="420662"/>
    <lineage>
        <taxon>Bacteria</taxon>
        <taxon>Pseudomonadati</taxon>
        <taxon>Pseudomonadota</taxon>
        <taxon>Betaproteobacteria</taxon>
        <taxon>Burkholderiales</taxon>
        <taxon>Sphaerotilaceae</taxon>
        <taxon>Methylibium</taxon>
    </lineage>
</organism>
<dbReference type="EMBL" id="CP000555">
    <property type="protein sequence ID" value="ABM95840.1"/>
    <property type="molecule type" value="Genomic_DNA"/>
</dbReference>
<dbReference type="Gene3D" id="3.40.50.360">
    <property type="match status" value="1"/>
</dbReference>
<dbReference type="eggNOG" id="COG0431">
    <property type="taxonomic scope" value="Bacteria"/>
</dbReference>
<dbReference type="Pfam" id="PF03358">
    <property type="entry name" value="FMN_red"/>
    <property type="match status" value="1"/>
</dbReference>
<dbReference type="GO" id="GO:0010181">
    <property type="term" value="F:FMN binding"/>
    <property type="evidence" value="ECO:0007669"/>
    <property type="project" value="TreeGrafter"/>
</dbReference>
<dbReference type="KEGG" id="mpt:Mpe_A2887"/>
<dbReference type="InterPro" id="IPR050712">
    <property type="entry name" value="NAD(P)H-dep_reductase"/>
</dbReference>
<evidence type="ECO:0000313" key="2">
    <source>
        <dbReference type="EMBL" id="ABM95840.1"/>
    </source>
</evidence>
<dbReference type="InterPro" id="IPR005025">
    <property type="entry name" value="FMN_Rdtase-like_dom"/>
</dbReference>
<reference evidence="2 3" key="1">
    <citation type="journal article" date="2007" name="J. Bacteriol.">
        <title>Whole-genome analysis of the methyl tert-butyl ether-degrading beta-proteobacterium Methylibium petroleiphilum PM1.</title>
        <authorList>
            <person name="Kane S.R."/>
            <person name="Chakicherla A.Y."/>
            <person name="Chain P.S.G."/>
            <person name="Schmidt R."/>
            <person name="Shin M.W."/>
            <person name="Legler T.C."/>
            <person name="Scow K.M."/>
            <person name="Larimer F.W."/>
            <person name="Lucas S.M."/>
            <person name="Richardson P.M."/>
            <person name="Hristova K.R."/>
        </authorList>
    </citation>
    <scope>NUCLEOTIDE SEQUENCE [LARGE SCALE GENOMIC DNA]</scope>
    <source>
        <strain evidence="3">ATCC BAA-1232 / LMG 22953 / PM1</strain>
    </source>
</reference>
<evidence type="ECO:0000313" key="3">
    <source>
        <dbReference type="Proteomes" id="UP000000366"/>
    </source>
</evidence>
<dbReference type="PANTHER" id="PTHR30543">
    <property type="entry name" value="CHROMATE REDUCTASE"/>
    <property type="match status" value="1"/>
</dbReference>